<organism evidence="2 3">
    <name type="scientific">Candidatus Caccousia avicola</name>
    <dbReference type="NCBI Taxonomy" id="2840721"/>
    <lineage>
        <taxon>Bacteria</taxon>
        <taxon>Bacillati</taxon>
        <taxon>Bacillota</taxon>
        <taxon>Clostridia</taxon>
        <taxon>Eubacteriales</taxon>
        <taxon>Oscillospiraceae</taxon>
        <taxon>Oscillospiraceae incertae sedis</taxon>
        <taxon>Candidatus Caccousia</taxon>
    </lineage>
</organism>
<keyword evidence="2" id="KW-0378">Hydrolase</keyword>
<dbReference type="GO" id="GO:0003796">
    <property type="term" value="F:lysozyme activity"/>
    <property type="evidence" value="ECO:0007669"/>
    <property type="project" value="InterPro"/>
</dbReference>
<dbReference type="PROSITE" id="PS51904">
    <property type="entry name" value="GLYCOSYL_HYDROL_F25_2"/>
    <property type="match status" value="1"/>
</dbReference>
<gene>
    <name evidence="2" type="ORF">IAB89_06715</name>
</gene>
<accession>A0A9D1AMH4</accession>
<dbReference type="InterPro" id="IPR017853">
    <property type="entry name" value="GH"/>
</dbReference>
<protein>
    <submittedName>
        <fullName evidence="2">Glycoside hydrolase family 25 protein</fullName>
    </submittedName>
</protein>
<dbReference type="CDD" id="cd06414">
    <property type="entry name" value="GH25_LytC-like"/>
    <property type="match status" value="1"/>
</dbReference>
<reference evidence="2" key="2">
    <citation type="journal article" date="2021" name="PeerJ">
        <title>Extensive microbial diversity within the chicken gut microbiome revealed by metagenomics and culture.</title>
        <authorList>
            <person name="Gilroy R."/>
            <person name="Ravi A."/>
            <person name="Getino M."/>
            <person name="Pursley I."/>
            <person name="Horton D.L."/>
            <person name="Alikhan N.F."/>
            <person name="Baker D."/>
            <person name="Gharbi K."/>
            <person name="Hall N."/>
            <person name="Watson M."/>
            <person name="Adriaenssens E.M."/>
            <person name="Foster-Nyarko E."/>
            <person name="Jarju S."/>
            <person name="Secka A."/>
            <person name="Antonio M."/>
            <person name="Oren A."/>
            <person name="Chaudhuri R.R."/>
            <person name="La Ragione R."/>
            <person name="Hildebrand F."/>
            <person name="Pallen M.J."/>
        </authorList>
    </citation>
    <scope>NUCLEOTIDE SEQUENCE</scope>
    <source>
        <strain evidence="2">ChiSxjej1B13-7958</strain>
    </source>
</reference>
<dbReference type="GO" id="GO:0009253">
    <property type="term" value="P:peptidoglycan catabolic process"/>
    <property type="evidence" value="ECO:0007669"/>
    <property type="project" value="InterPro"/>
</dbReference>
<comment type="caution">
    <text evidence="2">The sequence shown here is derived from an EMBL/GenBank/DDBJ whole genome shotgun (WGS) entry which is preliminary data.</text>
</comment>
<dbReference type="InterPro" id="IPR002053">
    <property type="entry name" value="Glyco_hydro_25"/>
</dbReference>
<comment type="similarity">
    <text evidence="1">Belongs to the glycosyl hydrolase 25 family.</text>
</comment>
<dbReference type="SUPFAM" id="SSF51445">
    <property type="entry name" value="(Trans)glycosidases"/>
    <property type="match status" value="1"/>
</dbReference>
<dbReference type="Proteomes" id="UP000824242">
    <property type="component" value="Unassembled WGS sequence"/>
</dbReference>
<proteinExistence type="inferred from homology"/>
<sequence>MKGIDVSYYQGKIDWNAVRQSGIEFAILRAGFGSSAAQKDATFDTNAKKATAAGLNVGAYWFSYAATPDEARLEARICRDVLAPYWGKFTYPIYYDYEYDTERYVKSKTGRDPTREERTAVIAAFLTELESFGWRGGVYTNRDYVQNRLNMAQLAGYELWIADYSNPTTDPRAGMQQTSSTGKVSGIAGNVDMNTGLRDYPALLRAAGKNGLSSAVDWVSDTTSTVEIARYAVYTVKITGRDIAVIPGTPGVVWPIRCRREGESTFWHIAAVGEPGTETGLYPAGGGSKIFTARVK</sequence>
<dbReference type="PANTHER" id="PTHR34135:SF2">
    <property type="entry name" value="LYSOZYME"/>
    <property type="match status" value="1"/>
</dbReference>
<dbReference type="AlphaFoldDB" id="A0A9D1AMH4"/>
<dbReference type="PANTHER" id="PTHR34135">
    <property type="entry name" value="LYSOZYME"/>
    <property type="match status" value="1"/>
</dbReference>
<evidence type="ECO:0000313" key="2">
    <source>
        <dbReference type="EMBL" id="HIR47337.1"/>
    </source>
</evidence>
<dbReference type="Pfam" id="PF01183">
    <property type="entry name" value="Glyco_hydro_25"/>
    <property type="match status" value="1"/>
</dbReference>
<dbReference type="GO" id="GO:0016998">
    <property type="term" value="P:cell wall macromolecule catabolic process"/>
    <property type="evidence" value="ECO:0007669"/>
    <property type="project" value="InterPro"/>
</dbReference>
<name>A0A9D1AMH4_9FIRM</name>
<evidence type="ECO:0000313" key="3">
    <source>
        <dbReference type="Proteomes" id="UP000824242"/>
    </source>
</evidence>
<dbReference type="GO" id="GO:0016052">
    <property type="term" value="P:carbohydrate catabolic process"/>
    <property type="evidence" value="ECO:0007669"/>
    <property type="project" value="TreeGrafter"/>
</dbReference>
<dbReference type="Gene3D" id="3.20.20.80">
    <property type="entry name" value="Glycosidases"/>
    <property type="match status" value="1"/>
</dbReference>
<reference evidence="2" key="1">
    <citation type="submission" date="2020-10" db="EMBL/GenBank/DDBJ databases">
        <authorList>
            <person name="Gilroy R."/>
        </authorList>
    </citation>
    <scope>NUCLEOTIDE SEQUENCE</scope>
    <source>
        <strain evidence="2">ChiSxjej1B13-7958</strain>
    </source>
</reference>
<evidence type="ECO:0000256" key="1">
    <source>
        <dbReference type="ARBA" id="ARBA00010646"/>
    </source>
</evidence>
<dbReference type="EMBL" id="DVGZ01000070">
    <property type="protein sequence ID" value="HIR47337.1"/>
    <property type="molecule type" value="Genomic_DNA"/>
</dbReference>